<evidence type="ECO:0000259" key="11">
    <source>
        <dbReference type="PROSITE" id="PS50859"/>
    </source>
</evidence>
<name>A0A8K0HLF0_9ROSA</name>
<dbReference type="GO" id="GO:0016020">
    <property type="term" value="C:membrane"/>
    <property type="evidence" value="ECO:0007669"/>
    <property type="project" value="InterPro"/>
</dbReference>
<feature type="domain" description="Longin" evidence="11">
    <location>
        <begin position="137"/>
        <end position="174"/>
    </location>
</feature>
<dbReference type="PROSITE" id="PS50859">
    <property type="entry name" value="LONGIN"/>
    <property type="match status" value="1"/>
</dbReference>
<dbReference type="Gene3D" id="1.20.5.110">
    <property type="match status" value="1"/>
</dbReference>
<protein>
    <recommendedName>
        <fullName evidence="15">Vesicle-associated membrane protein 7</fullName>
    </recommendedName>
</protein>
<evidence type="ECO:0000256" key="7">
    <source>
        <dbReference type="ARBA" id="ARBA00037493"/>
    </source>
</evidence>
<dbReference type="CDD" id="cd14824">
    <property type="entry name" value="Longin"/>
    <property type="match status" value="1"/>
</dbReference>
<evidence type="ECO:0000256" key="3">
    <source>
        <dbReference type="ARBA" id="ARBA00022692"/>
    </source>
</evidence>
<evidence type="ECO:0000313" key="14">
    <source>
        <dbReference type="Proteomes" id="UP000796880"/>
    </source>
</evidence>
<dbReference type="GO" id="GO:0015031">
    <property type="term" value="P:protein transport"/>
    <property type="evidence" value="ECO:0007669"/>
    <property type="project" value="UniProtKB-KW"/>
</dbReference>
<accession>A0A8K0HLF0</accession>
<dbReference type="GO" id="GO:0005737">
    <property type="term" value="C:cytoplasm"/>
    <property type="evidence" value="ECO:0007669"/>
    <property type="project" value="UniProtKB-ARBA"/>
</dbReference>
<dbReference type="InterPro" id="IPR001388">
    <property type="entry name" value="Synaptobrevin-like"/>
</dbReference>
<keyword evidence="6 10" id="KW-0472">Membrane</keyword>
<evidence type="ECO:0000256" key="4">
    <source>
        <dbReference type="ARBA" id="ARBA00022927"/>
    </source>
</evidence>
<evidence type="ECO:0000256" key="1">
    <source>
        <dbReference type="ARBA" id="ARBA00008025"/>
    </source>
</evidence>
<evidence type="ECO:0000256" key="5">
    <source>
        <dbReference type="ARBA" id="ARBA00022989"/>
    </source>
</evidence>
<evidence type="ECO:0000256" key="10">
    <source>
        <dbReference type="SAM" id="Phobius"/>
    </source>
</evidence>
<evidence type="ECO:0000313" key="13">
    <source>
        <dbReference type="EMBL" id="KAF3453748.1"/>
    </source>
</evidence>
<organism evidence="13 14">
    <name type="scientific">Rhamnella rubrinervis</name>
    <dbReference type="NCBI Taxonomy" id="2594499"/>
    <lineage>
        <taxon>Eukaryota</taxon>
        <taxon>Viridiplantae</taxon>
        <taxon>Streptophyta</taxon>
        <taxon>Embryophyta</taxon>
        <taxon>Tracheophyta</taxon>
        <taxon>Spermatophyta</taxon>
        <taxon>Magnoliopsida</taxon>
        <taxon>eudicotyledons</taxon>
        <taxon>Gunneridae</taxon>
        <taxon>Pentapetalae</taxon>
        <taxon>rosids</taxon>
        <taxon>fabids</taxon>
        <taxon>Rosales</taxon>
        <taxon>Rhamnaceae</taxon>
        <taxon>rhamnoid group</taxon>
        <taxon>Rhamneae</taxon>
        <taxon>Rhamnella</taxon>
    </lineage>
</organism>
<evidence type="ECO:0000256" key="6">
    <source>
        <dbReference type="ARBA" id="ARBA00023136"/>
    </source>
</evidence>
<evidence type="ECO:0000256" key="8">
    <source>
        <dbReference type="ARBA" id="ARBA00046280"/>
    </source>
</evidence>
<dbReference type="SUPFAM" id="SSF58038">
    <property type="entry name" value="SNARE fusion complex"/>
    <property type="match status" value="1"/>
</dbReference>
<dbReference type="FunFam" id="3.30.450.50:FF:000051">
    <property type="entry name" value="Vesicle-associated membrane protein 7-like Protein"/>
    <property type="match status" value="1"/>
</dbReference>
<dbReference type="PANTHER" id="PTHR21136">
    <property type="entry name" value="SNARE PROTEINS"/>
    <property type="match status" value="1"/>
</dbReference>
<dbReference type="InterPro" id="IPR010908">
    <property type="entry name" value="Longin_dom"/>
</dbReference>
<keyword evidence="3 10" id="KW-0812">Transmembrane</keyword>
<dbReference type="Pfam" id="PF00957">
    <property type="entry name" value="Synaptobrevin"/>
    <property type="match status" value="1"/>
</dbReference>
<keyword evidence="4" id="KW-0653">Protein transport</keyword>
<evidence type="ECO:0000256" key="2">
    <source>
        <dbReference type="ARBA" id="ARBA00022448"/>
    </source>
</evidence>
<dbReference type="Proteomes" id="UP000796880">
    <property type="component" value="Unassembled WGS sequence"/>
</dbReference>
<dbReference type="Gene3D" id="3.30.450.50">
    <property type="entry name" value="Longin domain"/>
    <property type="match status" value="1"/>
</dbReference>
<dbReference type="AlphaFoldDB" id="A0A8K0HLF0"/>
<dbReference type="InterPro" id="IPR042855">
    <property type="entry name" value="V_SNARE_CC"/>
</dbReference>
<keyword evidence="5 10" id="KW-1133">Transmembrane helix</keyword>
<dbReference type="GO" id="GO:0016192">
    <property type="term" value="P:vesicle-mediated transport"/>
    <property type="evidence" value="ECO:0007669"/>
    <property type="project" value="InterPro"/>
</dbReference>
<dbReference type="FunFam" id="1.20.5.110:FF:000004">
    <property type="entry name" value="Vesicle-associated membrane protein 7"/>
    <property type="match status" value="1"/>
</dbReference>
<evidence type="ECO:0000259" key="12">
    <source>
        <dbReference type="PROSITE" id="PS50892"/>
    </source>
</evidence>
<dbReference type="PRINTS" id="PR00219">
    <property type="entry name" value="SYNAPTOBREVN"/>
</dbReference>
<dbReference type="EMBL" id="VOIH02000002">
    <property type="protein sequence ID" value="KAF3453748.1"/>
    <property type="molecule type" value="Genomic_DNA"/>
</dbReference>
<dbReference type="GO" id="GO:0012505">
    <property type="term" value="C:endomembrane system"/>
    <property type="evidence" value="ECO:0007669"/>
    <property type="project" value="UniProtKB-SubCell"/>
</dbReference>
<comment type="caution">
    <text evidence="13">The sequence shown here is derived from an EMBL/GenBank/DDBJ whole genome shotgun (WGS) entry which is preliminary data.</text>
</comment>
<sequence>MTKHQTQPTCKLTVVQQDKALTSLETDTCTTLVKRTGPTRTRIIPAKRIGPIKAYYVHTPFFPKYGLLLSAKLIIVCYWASGLSSTGGTGRHCLSRDGDIVWDGGEGTGGVGGVQFDVDQRQRRGPADIGADDEEGRIPFAFLEDIYQRFVKTYGRAILSASAYAMNEEFSRVLSQQMDHYSNDPNADRLNRLKGEMNQVRNVMIDNIEKVLERGDRLALLVEKTTTMQSNSVRFKRQSRRFKNTLWWRNFKLRAALILIVLMVIYVVLALVCHGPFLASCLK</sequence>
<proteinExistence type="inferred from homology"/>
<dbReference type="InterPro" id="IPR051097">
    <property type="entry name" value="Synaptobrevin-like_transport"/>
</dbReference>
<evidence type="ECO:0008006" key="15">
    <source>
        <dbReference type="Google" id="ProtNLM"/>
    </source>
</evidence>
<feature type="transmembrane region" description="Helical" evidence="10">
    <location>
        <begin position="255"/>
        <end position="277"/>
    </location>
</feature>
<dbReference type="OrthoDB" id="248747at2759"/>
<dbReference type="PROSITE" id="PS50892">
    <property type="entry name" value="V_SNARE"/>
    <property type="match status" value="1"/>
</dbReference>
<keyword evidence="14" id="KW-1185">Reference proteome</keyword>
<evidence type="ECO:0000256" key="9">
    <source>
        <dbReference type="PROSITE-ProRule" id="PRU00290"/>
    </source>
</evidence>
<comment type="similarity">
    <text evidence="1">Belongs to the synaptobrevin family.</text>
</comment>
<feature type="domain" description="V-SNARE coiled-coil homology" evidence="12">
    <location>
        <begin position="189"/>
        <end position="249"/>
    </location>
</feature>
<keyword evidence="9" id="KW-0175">Coiled coil</keyword>
<reference evidence="13" key="1">
    <citation type="submission" date="2020-03" db="EMBL/GenBank/DDBJ databases">
        <title>A high-quality chromosome-level genome assembly of a woody plant with both climbing and erect habits, Rhamnella rubrinervis.</title>
        <authorList>
            <person name="Lu Z."/>
            <person name="Yang Y."/>
            <person name="Zhu X."/>
            <person name="Sun Y."/>
        </authorList>
    </citation>
    <scope>NUCLEOTIDE SEQUENCE</scope>
    <source>
        <strain evidence="13">BYM</strain>
        <tissue evidence="13">Leaf</tissue>
    </source>
</reference>
<dbReference type="Pfam" id="PF13774">
    <property type="entry name" value="Longin"/>
    <property type="match status" value="1"/>
</dbReference>
<comment type="function">
    <text evidence="7">Involved in the targeting and/or fusion of transport vesicles to their target membrane.</text>
</comment>
<dbReference type="PANTHER" id="PTHR21136:SF181">
    <property type="entry name" value="LONGIN-LIKE DOMAIN-CONTAINING PROTEIN-RELATED"/>
    <property type="match status" value="1"/>
</dbReference>
<comment type="subcellular location">
    <subcellularLocation>
        <location evidence="8">Endomembrane system</location>
        <topology evidence="8">Single-pass type IV membrane protein</topology>
    </subcellularLocation>
</comment>
<gene>
    <name evidence="13" type="ORF">FNV43_RR04189</name>
</gene>
<dbReference type="SUPFAM" id="SSF64356">
    <property type="entry name" value="SNARE-like"/>
    <property type="match status" value="1"/>
</dbReference>
<keyword evidence="2" id="KW-0813">Transport</keyword>
<dbReference type="InterPro" id="IPR011012">
    <property type="entry name" value="Longin-like_dom_sf"/>
</dbReference>
<dbReference type="CDD" id="cd15843">
    <property type="entry name" value="R-SNARE"/>
    <property type="match status" value="1"/>
</dbReference>